<name>Q6MLC9_BDEBA</name>
<dbReference type="Pfam" id="PF01734">
    <property type="entry name" value="Patatin"/>
    <property type="match status" value="1"/>
</dbReference>
<feature type="short sequence motif" description="GXGXXG" evidence="4">
    <location>
        <begin position="12"/>
        <end position="17"/>
    </location>
</feature>
<accession>Q6MLC9</accession>
<evidence type="ECO:0000256" key="1">
    <source>
        <dbReference type="ARBA" id="ARBA00022801"/>
    </source>
</evidence>
<dbReference type="KEGG" id="bba:Bd2083"/>
<evidence type="ECO:0000256" key="4">
    <source>
        <dbReference type="PROSITE-ProRule" id="PRU01161"/>
    </source>
</evidence>
<dbReference type="HOGENOM" id="CLU_042893_0_0_7"/>
<evidence type="ECO:0000256" key="2">
    <source>
        <dbReference type="ARBA" id="ARBA00022963"/>
    </source>
</evidence>
<dbReference type="GO" id="GO:0016042">
    <property type="term" value="P:lipid catabolic process"/>
    <property type="evidence" value="ECO:0007669"/>
    <property type="project" value="UniProtKB-UniRule"/>
</dbReference>
<dbReference type="Gene3D" id="3.40.1090.10">
    <property type="entry name" value="Cytosolic phospholipase A2 catalytic domain"/>
    <property type="match status" value="1"/>
</dbReference>
<dbReference type="InterPro" id="IPR002641">
    <property type="entry name" value="PNPLA_dom"/>
</dbReference>
<keyword evidence="2 4" id="KW-0442">Lipid degradation</keyword>
<dbReference type="PROSITE" id="PS51635">
    <property type="entry name" value="PNPLA"/>
    <property type="match status" value="1"/>
</dbReference>
<feature type="active site" description="Nucleophile" evidence="4">
    <location>
        <position position="47"/>
    </location>
</feature>
<feature type="active site" description="Proton acceptor" evidence="4">
    <location>
        <position position="210"/>
    </location>
</feature>
<keyword evidence="3 4" id="KW-0443">Lipid metabolism</keyword>
<sequence length="391" mass="43088">MFMPTLGLVLSGGGARGAYQAGVLAAIAHICSRQRLDDPFQVYSGVSAGAINVALLAGNPSSFIESSNNLVNLWSKIDSDNVFYADLMALSRGGLQWMTEFSLGGSKKDSGLRSLLSTHPLHNFILGKCQFGEIQKKINSGVLRAVSVSALDYDSVSTVSFFQGLPELKTWERGMHRSEKVELSVEHIMASSAIPMLFPPVKIQDRYYGDGCIRNQSPCGPAIYLGASRLLAIGVRRRQDTFYSYHHASGGEMPTVARVANVLMNAVMMDGLEADIQRIQQINEGLRGLSSEERRRSSWHELEALWISPSVDFSELAKKKGNELPRIIRYLLRGPGSLDESAEMLSYLMFTPTYCRQLIDIGFSDGMKEKEKIADFFARANEEVDSLGAKL</sequence>
<reference evidence="6 7" key="1">
    <citation type="journal article" date="2004" name="Science">
        <title>A predator unmasked: life cycle of Bdellovibrio bacteriovorus from a genomic perspective.</title>
        <authorList>
            <person name="Rendulic S."/>
            <person name="Jagtap P."/>
            <person name="Rosinus A."/>
            <person name="Eppinger M."/>
            <person name="Baar C."/>
            <person name="Lanz C."/>
            <person name="Keller H."/>
            <person name="Lambert C."/>
            <person name="Evans K.J."/>
            <person name="Goesmann A."/>
            <person name="Meyer F."/>
            <person name="Sockett R.E."/>
            <person name="Schuster S.C."/>
        </authorList>
    </citation>
    <scope>NUCLEOTIDE SEQUENCE [LARGE SCALE GENOMIC DNA]</scope>
    <source>
        <strain evidence="7">ATCC 15356 / DSM 50701 / NCIMB 9529 / HD100</strain>
    </source>
</reference>
<keyword evidence="1 4" id="KW-0378">Hydrolase</keyword>
<dbReference type="SUPFAM" id="SSF52151">
    <property type="entry name" value="FabD/lysophospholipase-like"/>
    <property type="match status" value="1"/>
</dbReference>
<dbReference type="AlphaFoldDB" id="Q6MLC9"/>
<organism evidence="6 7">
    <name type="scientific">Bdellovibrio bacteriovorus (strain ATCC 15356 / DSM 50701 / NCIMB 9529 / HD100)</name>
    <dbReference type="NCBI Taxonomy" id="264462"/>
    <lineage>
        <taxon>Bacteria</taxon>
        <taxon>Pseudomonadati</taxon>
        <taxon>Bdellovibrionota</taxon>
        <taxon>Bdellovibrionia</taxon>
        <taxon>Bdellovibrionales</taxon>
        <taxon>Pseudobdellovibrionaceae</taxon>
        <taxon>Bdellovibrio</taxon>
    </lineage>
</organism>
<feature type="domain" description="PNPLA" evidence="5">
    <location>
        <begin position="8"/>
        <end position="223"/>
    </location>
</feature>
<dbReference type="STRING" id="264462.Bd2083"/>
<dbReference type="Proteomes" id="UP000008080">
    <property type="component" value="Chromosome"/>
</dbReference>
<dbReference type="GO" id="GO:0016787">
    <property type="term" value="F:hydrolase activity"/>
    <property type="evidence" value="ECO:0007669"/>
    <property type="project" value="UniProtKB-UniRule"/>
</dbReference>
<feature type="short sequence motif" description="GXSXG" evidence="4">
    <location>
        <begin position="45"/>
        <end position="49"/>
    </location>
</feature>
<keyword evidence="7" id="KW-1185">Reference proteome</keyword>
<dbReference type="InterPro" id="IPR050301">
    <property type="entry name" value="NTE"/>
</dbReference>
<evidence type="ECO:0000313" key="6">
    <source>
        <dbReference type="EMBL" id="CAE79928.1"/>
    </source>
</evidence>
<comment type="caution">
    <text evidence="4">Lacks conserved residue(s) required for the propagation of feature annotation.</text>
</comment>
<evidence type="ECO:0000259" key="5">
    <source>
        <dbReference type="PROSITE" id="PS51635"/>
    </source>
</evidence>
<protein>
    <submittedName>
        <fullName evidence="6">Alpha-beta hydrolase superfamily protein</fullName>
    </submittedName>
</protein>
<dbReference type="eggNOG" id="COG1752">
    <property type="taxonomic scope" value="Bacteria"/>
</dbReference>
<dbReference type="PANTHER" id="PTHR14226:SF57">
    <property type="entry name" value="BLR7027 PROTEIN"/>
    <property type="match status" value="1"/>
</dbReference>
<dbReference type="EMBL" id="BX842651">
    <property type="protein sequence ID" value="CAE79928.1"/>
    <property type="molecule type" value="Genomic_DNA"/>
</dbReference>
<evidence type="ECO:0000313" key="7">
    <source>
        <dbReference type="Proteomes" id="UP000008080"/>
    </source>
</evidence>
<gene>
    <name evidence="6" type="ordered locus">Bd2083</name>
</gene>
<dbReference type="InterPro" id="IPR016035">
    <property type="entry name" value="Acyl_Trfase/lysoPLipase"/>
</dbReference>
<evidence type="ECO:0000256" key="3">
    <source>
        <dbReference type="ARBA" id="ARBA00023098"/>
    </source>
</evidence>
<proteinExistence type="predicted"/>
<dbReference type="PANTHER" id="PTHR14226">
    <property type="entry name" value="NEUROPATHY TARGET ESTERASE/SWISS CHEESE D.MELANOGASTER"/>
    <property type="match status" value="1"/>
</dbReference>